<keyword evidence="1" id="KW-0812">Transmembrane</keyword>
<evidence type="ECO:0000313" key="2">
    <source>
        <dbReference type="EMBL" id="OIQ84181.1"/>
    </source>
</evidence>
<dbReference type="AlphaFoldDB" id="A0A1J5R7P8"/>
<name>A0A1J5R7P8_9ZZZZ</name>
<protein>
    <submittedName>
        <fullName evidence="2">Uncharacterized protein</fullName>
    </submittedName>
</protein>
<evidence type="ECO:0000256" key="1">
    <source>
        <dbReference type="SAM" id="Phobius"/>
    </source>
</evidence>
<organism evidence="2">
    <name type="scientific">mine drainage metagenome</name>
    <dbReference type="NCBI Taxonomy" id="410659"/>
    <lineage>
        <taxon>unclassified sequences</taxon>
        <taxon>metagenomes</taxon>
        <taxon>ecological metagenomes</taxon>
    </lineage>
</organism>
<sequence length="63" mass="6795">MRAMFSLLNFVIGLFSLAVGFGNFQMLAHSMSSASAGLIALVIGATCLWLARESVFFKPRSIP</sequence>
<gene>
    <name evidence="2" type="ORF">GALL_340110</name>
</gene>
<feature type="transmembrane region" description="Helical" evidence="1">
    <location>
        <begin position="30"/>
        <end position="51"/>
    </location>
</feature>
<keyword evidence="1" id="KW-1133">Transmembrane helix</keyword>
<proteinExistence type="predicted"/>
<dbReference type="EMBL" id="MLJW01000639">
    <property type="protein sequence ID" value="OIQ84181.1"/>
    <property type="molecule type" value="Genomic_DNA"/>
</dbReference>
<comment type="caution">
    <text evidence="2">The sequence shown here is derived from an EMBL/GenBank/DDBJ whole genome shotgun (WGS) entry which is preliminary data.</text>
</comment>
<reference evidence="2" key="1">
    <citation type="submission" date="2016-10" db="EMBL/GenBank/DDBJ databases">
        <title>Sequence of Gallionella enrichment culture.</title>
        <authorList>
            <person name="Poehlein A."/>
            <person name="Muehling M."/>
            <person name="Daniel R."/>
        </authorList>
    </citation>
    <scope>NUCLEOTIDE SEQUENCE</scope>
</reference>
<accession>A0A1J5R7P8</accession>
<keyword evidence="1" id="KW-0472">Membrane</keyword>